<dbReference type="Proteomes" id="UP001216674">
    <property type="component" value="Unassembled WGS sequence"/>
</dbReference>
<dbReference type="InterPro" id="IPR011006">
    <property type="entry name" value="CheY-like_superfamily"/>
</dbReference>
<evidence type="ECO:0000259" key="2">
    <source>
        <dbReference type="PROSITE" id="PS50110"/>
    </source>
</evidence>
<protein>
    <submittedName>
        <fullName evidence="3">Response regulator</fullName>
    </submittedName>
</protein>
<organism evidence="3 4">
    <name type="scientific">Cupriavidus basilensis</name>
    <dbReference type="NCBI Taxonomy" id="68895"/>
    <lineage>
        <taxon>Bacteria</taxon>
        <taxon>Pseudomonadati</taxon>
        <taxon>Pseudomonadota</taxon>
        <taxon>Betaproteobacteria</taxon>
        <taxon>Burkholderiales</taxon>
        <taxon>Burkholderiaceae</taxon>
        <taxon>Cupriavidus</taxon>
    </lineage>
</organism>
<dbReference type="Pfam" id="PF00072">
    <property type="entry name" value="Response_reg"/>
    <property type="match status" value="1"/>
</dbReference>
<evidence type="ECO:0000313" key="4">
    <source>
        <dbReference type="Proteomes" id="UP001216674"/>
    </source>
</evidence>
<dbReference type="InterPro" id="IPR001789">
    <property type="entry name" value="Sig_transdc_resp-reg_receiver"/>
</dbReference>
<dbReference type="SUPFAM" id="SSF52172">
    <property type="entry name" value="CheY-like"/>
    <property type="match status" value="1"/>
</dbReference>
<evidence type="ECO:0000256" key="1">
    <source>
        <dbReference type="PROSITE-ProRule" id="PRU00169"/>
    </source>
</evidence>
<dbReference type="RefSeq" id="WP_276264768.1">
    <property type="nucleotide sequence ID" value="NZ_JARJLM010000180.1"/>
</dbReference>
<gene>
    <name evidence="3" type="ORF">P3W85_10700</name>
</gene>
<comment type="caution">
    <text evidence="3">The sequence shown here is derived from an EMBL/GenBank/DDBJ whole genome shotgun (WGS) entry which is preliminary data.</text>
</comment>
<keyword evidence="4" id="KW-1185">Reference proteome</keyword>
<dbReference type="PROSITE" id="PS50110">
    <property type="entry name" value="RESPONSE_REGULATORY"/>
    <property type="match status" value="1"/>
</dbReference>
<feature type="domain" description="Response regulatory" evidence="2">
    <location>
        <begin position="49"/>
        <end position="165"/>
    </location>
</feature>
<evidence type="ECO:0000313" key="3">
    <source>
        <dbReference type="EMBL" id="MDF3833416.1"/>
    </source>
</evidence>
<accession>A0ABT6ALG3</accession>
<name>A0ABT6ALG3_9BURK</name>
<proteinExistence type="predicted"/>
<dbReference type="EMBL" id="JARJLM010000180">
    <property type="protein sequence ID" value="MDF3833416.1"/>
    <property type="molecule type" value="Genomic_DNA"/>
</dbReference>
<dbReference type="Gene3D" id="3.40.50.2300">
    <property type="match status" value="1"/>
</dbReference>
<sequence>MRFDSPLSGFPDKDLPFSDGTLSQRCFRAAAPSRILNRMNPPPHSEPLTILVLEDSPLIGSRLARMLRPMKEVELLASAREPRAALLAALILLPDVVILGLHAHGESGPSTLRELARMRRRAVVVVLSNCAVPPMREAYMQAGATYFFDKTMEFDALRATLLRLAAEKKALQQAGLENAVA</sequence>
<comment type="caution">
    <text evidence="1">Lacks conserved residue(s) required for the propagation of feature annotation.</text>
</comment>
<dbReference type="SMART" id="SM00448">
    <property type="entry name" value="REC"/>
    <property type="match status" value="1"/>
</dbReference>
<reference evidence="3 4" key="1">
    <citation type="submission" date="2023-03" db="EMBL/GenBank/DDBJ databases">
        <title>Draft assemblies of triclosan tolerant bacteria isolated from returned activated sludge.</title>
        <authorList>
            <person name="Van Hamelsveld S."/>
        </authorList>
    </citation>
    <scope>NUCLEOTIDE SEQUENCE [LARGE SCALE GENOMIC DNA]</scope>
    <source>
        <strain evidence="3 4">GW210010_S58</strain>
    </source>
</reference>